<keyword evidence="5" id="KW-0227">DNA damage</keyword>
<dbReference type="GO" id="GO:0005634">
    <property type="term" value="C:nucleus"/>
    <property type="evidence" value="ECO:0007669"/>
    <property type="project" value="UniProtKB-SubCell"/>
</dbReference>
<dbReference type="STRING" id="137246.A0A401T7I5"/>
<dbReference type="PANTHER" id="PTHR15679:SF8">
    <property type="entry name" value="PCNA-ASSOCIATED FACTOR"/>
    <property type="match status" value="1"/>
</dbReference>
<protein>
    <recommendedName>
        <fullName evidence="3">PCNA-associated factor</fullName>
    </recommendedName>
    <alternativeName>
        <fullName evidence="8">PCNA-associated factor of 15 kDa</fullName>
    </alternativeName>
    <alternativeName>
        <fullName evidence="9">PCNA-clamp-associated factor</fullName>
    </alternativeName>
</protein>
<dbReference type="GO" id="GO:0006281">
    <property type="term" value="P:DNA repair"/>
    <property type="evidence" value="ECO:0007669"/>
    <property type="project" value="UniProtKB-KW"/>
</dbReference>
<evidence type="ECO:0000256" key="4">
    <source>
        <dbReference type="ARBA" id="ARBA00022490"/>
    </source>
</evidence>
<keyword evidence="7" id="KW-0539">Nucleus</keyword>
<feature type="compositionally biased region" description="Acidic residues" evidence="10">
    <location>
        <begin position="180"/>
        <end position="191"/>
    </location>
</feature>
<dbReference type="OMA" id="PMAGRDW"/>
<evidence type="ECO:0000256" key="1">
    <source>
        <dbReference type="ARBA" id="ARBA00004123"/>
    </source>
</evidence>
<dbReference type="AlphaFoldDB" id="A0A401T7I5"/>
<evidence type="ECO:0000256" key="10">
    <source>
        <dbReference type="SAM" id="MobiDB-lite"/>
    </source>
</evidence>
<evidence type="ECO:0000313" key="12">
    <source>
        <dbReference type="EMBL" id="GCC38582.1"/>
    </source>
</evidence>
<organism evidence="12 13">
    <name type="scientific">Chiloscyllium punctatum</name>
    <name type="common">Brownbanded bambooshark</name>
    <name type="synonym">Hemiscyllium punctatum</name>
    <dbReference type="NCBI Taxonomy" id="137246"/>
    <lineage>
        <taxon>Eukaryota</taxon>
        <taxon>Metazoa</taxon>
        <taxon>Chordata</taxon>
        <taxon>Craniata</taxon>
        <taxon>Vertebrata</taxon>
        <taxon>Chondrichthyes</taxon>
        <taxon>Elasmobranchii</taxon>
        <taxon>Galeomorphii</taxon>
        <taxon>Galeoidea</taxon>
        <taxon>Orectolobiformes</taxon>
        <taxon>Hemiscylliidae</taxon>
        <taxon>Chiloscyllium</taxon>
    </lineage>
</organism>
<keyword evidence="6" id="KW-0234">DNA repair</keyword>
<evidence type="ECO:0000256" key="8">
    <source>
        <dbReference type="ARBA" id="ARBA00030014"/>
    </source>
</evidence>
<evidence type="ECO:0000256" key="2">
    <source>
        <dbReference type="ARBA" id="ARBA00004556"/>
    </source>
</evidence>
<comment type="caution">
    <text evidence="12">The sequence shown here is derived from an EMBL/GenBank/DDBJ whole genome shotgun (WGS) entry which is preliminary data.</text>
</comment>
<sequence>MRPSLRLARLGRRNDPRRWVGQCSPHPPKTKCRPMAGRDWPREEGASRGGRFKRGEAGVARACGPALTTPVTKMVRTKADSPSTSTGSFRKAVAARAPRKALGCASTANVSLTSPGKKENKYAGGNPVCPRPTPKWQKGIGEFFGPFKQPGKENTEPSDISSSSKAGTSKAPRRARVLPEDSEEAASDEEN</sequence>
<comment type="subcellular location">
    <subcellularLocation>
        <location evidence="2">Cytoplasm</location>
        <location evidence="2">Perinuclear region</location>
    </subcellularLocation>
    <subcellularLocation>
        <location evidence="1">Nucleus</location>
    </subcellularLocation>
</comment>
<evidence type="ECO:0000313" key="13">
    <source>
        <dbReference type="Proteomes" id="UP000287033"/>
    </source>
</evidence>
<dbReference type="EMBL" id="BEZZ01001212">
    <property type="protein sequence ID" value="GCC38582.1"/>
    <property type="molecule type" value="Genomic_DNA"/>
</dbReference>
<dbReference type="GO" id="GO:0051726">
    <property type="term" value="P:regulation of cell cycle"/>
    <property type="evidence" value="ECO:0007669"/>
    <property type="project" value="InterPro"/>
</dbReference>
<evidence type="ECO:0000256" key="3">
    <source>
        <dbReference type="ARBA" id="ARBA00013777"/>
    </source>
</evidence>
<reference evidence="12 13" key="1">
    <citation type="journal article" date="2018" name="Nat. Ecol. Evol.">
        <title>Shark genomes provide insights into elasmobranch evolution and the origin of vertebrates.</title>
        <authorList>
            <person name="Hara Y"/>
            <person name="Yamaguchi K"/>
            <person name="Onimaru K"/>
            <person name="Kadota M"/>
            <person name="Koyanagi M"/>
            <person name="Keeley SD"/>
            <person name="Tatsumi K"/>
            <person name="Tanaka K"/>
            <person name="Motone F"/>
            <person name="Kageyama Y"/>
            <person name="Nozu R"/>
            <person name="Adachi N"/>
            <person name="Nishimura O"/>
            <person name="Nakagawa R"/>
            <person name="Tanegashima C"/>
            <person name="Kiyatake I"/>
            <person name="Matsumoto R"/>
            <person name="Murakumo K"/>
            <person name="Nishida K"/>
            <person name="Terakita A"/>
            <person name="Kuratani S"/>
            <person name="Sato K"/>
            <person name="Hyodo S Kuraku.S."/>
        </authorList>
    </citation>
    <scope>NUCLEOTIDE SEQUENCE [LARGE SCALE GENOMIC DNA]</scope>
</reference>
<keyword evidence="13" id="KW-1185">Reference proteome</keyword>
<dbReference type="OrthoDB" id="7479084at2759"/>
<feature type="domain" description="PCNA-associated factor histone-like" evidence="11">
    <location>
        <begin position="74"/>
        <end position="189"/>
    </location>
</feature>
<dbReference type="Proteomes" id="UP000287033">
    <property type="component" value="Unassembled WGS sequence"/>
</dbReference>
<dbReference type="GO" id="GO:0048471">
    <property type="term" value="C:perinuclear region of cytoplasm"/>
    <property type="evidence" value="ECO:0007669"/>
    <property type="project" value="UniProtKB-SubCell"/>
</dbReference>
<proteinExistence type="predicted"/>
<evidence type="ECO:0000256" key="7">
    <source>
        <dbReference type="ARBA" id="ARBA00023242"/>
    </source>
</evidence>
<dbReference type="Pfam" id="PF15715">
    <property type="entry name" value="PAF"/>
    <property type="match status" value="1"/>
</dbReference>
<dbReference type="GO" id="GO:0003682">
    <property type="term" value="F:chromatin binding"/>
    <property type="evidence" value="ECO:0007669"/>
    <property type="project" value="TreeGrafter"/>
</dbReference>
<evidence type="ECO:0000256" key="9">
    <source>
        <dbReference type="ARBA" id="ARBA00031186"/>
    </source>
</evidence>
<dbReference type="PANTHER" id="PTHR15679">
    <property type="entry name" value="PCNA-ASSOCIATED FACTOR"/>
    <property type="match status" value="1"/>
</dbReference>
<feature type="region of interest" description="Disordered" evidence="10">
    <location>
        <begin position="76"/>
        <end position="191"/>
    </location>
</feature>
<evidence type="ECO:0000259" key="11">
    <source>
        <dbReference type="Pfam" id="PF15715"/>
    </source>
</evidence>
<gene>
    <name evidence="12" type="ORF">chiPu_0017097</name>
</gene>
<dbReference type="InterPro" id="IPR031444">
    <property type="entry name" value="PCNA-AF_dom"/>
</dbReference>
<name>A0A401T7I5_CHIPU</name>
<dbReference type="InterPro" id="IPR040444">
    <property type="entry name" value="PCNA-AF"/>
</dbReference>
<feature type="region of interest" description="Disordered" evidence="10">
    <location>
        <begin position="1"/>
        <end position="53"/>
    </location>
</feature>
<keyword evidence="4" id="KW-0963">Cytoplasm</keyword>
<evidence type="ECO:0000256" key="5">
    <source>
        <dbReference type="ARBA" id="ARBA00022763"/>
    </source>
</evidence>
<dbReference type="GO" id="GO:0019985">
    <property type="term" value="P:translesion synthesis"/>
    <property type="evidence" value="ECO:0007669"/>
    <property type="project" value="TreeGrafter"/>
</dbReference>
<accession>A0A401T7I5</accession>
<feature type="compositionally biased region" description="Polar residues" evidence="10">
    <location>
        <begin position="157"/>
        <end position="167"/>
    </location>
</feature>
<evidence type="ECO:0000256" key="6">
    <source>
        <dbReference type="ARBA" id="ARBA00023204"/>
    </source>
</evidence>